<protein>
    <recommendedName>
        <fullName evidence="2">Partial AB-hydrolase lipase domain-containing protein</fullName>
    </recommendedName>
</protein>
<dbReference type="Gene3D" id="3.40.50.1820">
    <property type="entry name" value="alpha/beta hydrolase"/>
    <property type="match status" value="1"/>
</dbReference>
<reference evidence="3" key="1">
    <citation type="submission" date="2018-04" db="EMBL/GenBank/DDBJ databases">
        <title>Transcriptome assembly of Sipha flava.</title>
        <authorList>
            <person name="Scully E.D."/>
            <person name="Geib S.M."/>
            <person name="Palmer N.A."/>
            <person name="Koch K."/>
            <person name="Bradshaw J."/>
            <person name="Heng-Moss T."/>
            <person name="Sarath G."/>
        </authorList>
    </citation>
    <scope>NUCLEOTIDE SEQUENCE</scope>
</reference>
<organism evidence="3">
    <name type="scientific">Sipha flava</name>
    <name type="common">yellow sugarcane aphid</name>
    <dbReference type="NCBI Taxonomy" id="143950"/>
    <lineage>
        <taxon>Eukaryota</taxon>
        <taxon>Metazoa</taxon>
        <taxon>Ecdysozoa</taxon>
        <taxon>Arthropoda</taxon>
        <taxon>Hexapoda</taxon>
        <taxon>Insecta</taxon>
        <taxon>Pterygota</taxon>
        <taxon>Neoptera</taxon>
        <taxon>Paraneoptera</taxon>
        <taxon>Hemiptera</taxon>
        <taxon>Sternorrhyncha</taxon>
        <taxon>Aphidomorpha</taxon>
        <taxon>Aphidoidea</taxon>
        <taxon>Aphididae</taxon>
        <taxon>Sipha</taxon>
    </lineage>
</organism>
<name>A0A2S2R015_9HEMI</name>
<keyword evidence="1" id="KW-0732">Signal</keyword>
<dbReference type="Pfam" id="PF04083">
    <property type="entry name" value="Abhydro_lipase"/>
    <property type="match status" value="1"/>
</dbReference>
<proteinExistence type="predicted"/>
<feature type="domain" description="Partial AB-hydrolase lipase" evidence="2">
    <location>
        <begin position="52"/>
        <end position="107"/>
    </location>
</feature>
<evidence type="ECO:0000259" key="2">
    <source>
        <dbReference type="Pfam" id="PF04083"/>
    </source>
</evidence>
<dbReference type="OrthoDB" id="9974421at2759"/>
<evidence type="ECO:0000313" key="3">
    <source>
        <dbReference type="EMBL" id="MBY83273.1"/>
    </source>
</evidence>
<feature type="chain" id="PRO_5015597892" description="Partial AB-hydrolase lipase domain-containing protein" evidence="1">
    <location>
        <begin position="35"/>
        <end position="117"/>
    </location>
</feature>
<feature type="signal peptide" evidence="1">
    <location>
        <begin position="1"/>
        <end position="34"/>
    </location>
</feature>
<dbReference type="EMBL" id="GGMS01014070">
    <property type="protein sequence ID" value="MBY83273.1"/>
    <property type="molecule type" value="Transcribed_RNA"/>
</dbReference>
<dbReference type="InterPro" id="IPR029058">
    <property type="entry name" value="AB_hydrolase_fold"/>
</dbReference>
<gene>
    <name evidence="3" type="ORF">g.114546</name>
</gene>
<dbReference type="GO" id="GO:0006629">
    <property type="term" value="P:lipid metabolic process"/>
    <property type="evidence" value="ECO:0007669"/>
    <property type="project" value="InterPro"/>
</dbReference>
<dbReference type="InterPro" id="IPR006693">
    <property type="entry name" value="AB_hydrolase_lipase"/>
</dbReference>
<accession>A0A2S2R015</accession>
<evidence type="ECO:0000256" key="1">
    <source>
        <dbReference type="SAM" id="SignalP"/>
    </source>
</evidence>
<sequence>MWRFLINHCVFKHFLRTLFGRAWIFFILVDEATAQTGQAYVASDLIIEWEKIKANGYPLKMYEYMSEDRFMLGMERIPYSKYGNKTIGKPVILLSGMFATSIVYVSHNKSLGEYSIF</sequence>
<dbReference type="AlphaFoldDB" id="A0A2S2R015"/>